<dbReference type="InterPro" id="IPR025633">
    <property type="entry name" value="DUF4291"/>
</dbReference>
<sequence>MNTELYIDTQRRWPSRRSRPGGKWILASFDDESVIVYQAYNHDIAKYACENGCFNGCPTYNEQRMTWIKTSFLWMMYRSNWASRSNQQHILAIWLRRSAFDNYLARSVNSDIDDLSSDSSIRSKGRVRLQWDPDHEPHGEPTLGRRAIQLGLRQIDSFLDGRDILRIVDISSFVRNQYTNAVLPKRRRGRDQLDQLRIPTVNIYEPDDEQIRRHIQLDSIDITETR</sequence>
<dbReference type="PANTHER" id="PTHR38567:SF1">
    <property type="entry name" value="DUF4291 DOMAIN-CONTAINING PROTEIN"/>
    <property type="match status" value="1"/>
</dbReference>
<evidence type="ECO:0000313" key="3">
    <source>
        <dbReference type="Proteomes" id="UP000663845"/>
    </source>
</evidence>
<gene>
    <name evidence="1" type="ORF">JYZ213_LOCUS8594</name>
    <name evidence="2" type="ORF">OXD698_LOCUS39030</name>
</gene>
<evidence type="ECO:0000313" key="2">
    <source>
        <dbReference type="EMBL" id="CAF4168574.1"/>
    </source>
</evidence>
<dbReference type="EMBL" id="CAJNOG010000059">
    <property type="protein sequence ID" value="CAF0864160.1"/>
    <property type="molecule type" value="Genomic_DNA"/>
</dbReference>
<dbReference type="Proteomes" id="UP000663845">
    <property type="component" value="Unassembled WGS sequence"/>
</dbReference>
<dbReference type="AlphaFoldDB" id="A0A813X2D1"/>
<reference evidence="1" key="1">
    <citation type="submission" date="2021-02" db="EMBL/GenBank/DDBJ databases">
        <authorList>
            <person name="Nowell W R."/>
        </authorList>
    </citation>
    <scope>NUCLEOTIDE SEQUENCE</scope>
</reference>
<organism evidence="1 3">
    <name type="scientific">Adineta steineri</name>
    <dbReference type="NCBI Taxonomy" id="433720"/>
    <lineage>
        <taxon>Eukaryota</taxon>
        <taxon>Metazoa</taxon>
        <taxon>Spiralia</taxon>
        <taxon>Gnathifera</taxon>
        <taxon>Rotifera</taxon>
        <taxon>Eurotatoria</taxon>
        <taxon>Bdelloidea</taxon>
        <taxon>Adinetida</taxon>
        <taxon>Adinetidae</taxon>
        <taxon>Adineta</taxon>
    </lineage>
</organism>
<dbReference type="EMBL" id="CAJOAZ010007698">
    <property type="protein sequence ID" value="CAF4168574.1"/>
    <property type="molecule type" value="Genomic_DNA"/>
</dbReference>
<evidence type="ECO:0000313" key="1">
    <source>
        <dbReference type="EMBL" id="CAF0864160.1"/>
    </source>
</evidence>
<proteinExistence type="predicted"/>
<accession>A0A813X2D1</accession>
<dbReference type="Pfam" id="PF14124">
    <property type="entry name" value="DUF4291"/>
    <property type="match status" value="1"/>
</dbReference>
<name>A0A813X2D1_9BILA</name>
<comment type="caution">
    <text evidence="1">The sequence shown here is derived from an EMBL/GenBank/DDBJ whole genome shotgun (WGS) entry which is preliminary data.</text>
</comment>
<dbReference type="Proteomes" id="UP000663844">
    <property type="component" value="Unassembled WGS sequence"/>
</dbReference>
<dbReference type="PANTHER" id="PTHR38567">
    <property type="entry name" value="DUF4291 DOMAIN-CONTAINING PROTEIN"/>
    <property type="match status" value="1"/>
</dbReference>
<protein>
    <recommendedName>
        <fullName evidence="4">DUF4291 domain-containing protein</fullName>
    </recommendedName>
</protein>
<evidence type="ECO:0008006" key="4">
    <source>
        <dbReference type="Google" id="ProtNLM"/>
    </source>
</evidence>